<feature type="signal peptide" evidence="1">
    <location>
        <begin position="1"/>
        <end position="17"/>
    </location>
</feature>
<keyword evidence="1" id="KW-0732">Signal</keyword>
<evidence type="ECO:0000313" key="3">
    <source>
        <dbReference type="Proteomes" id="UP001356427"/>
    </source>
</evidence>
<keyword evidence="3" id="KW-1185">Reference proteome</keyword>
<evidence type="ECO:0000313" key="2">
    <source>
        <dbReference type="EMBL" id="KAK6295024.1"/>
    </source>
</evidence>
<evidence type="ECO:0008006" key="4">
    <source>
        <dbReference type="Google" id="ProtNLM"/>
    </source>
</evidence>
<accession>A0AAN8Q879</accession>
<dbReference type="EMBL" id="JAGTTL010000034">
    <property type="protein sequence ID" value="KAK6295024.1"/>
    <property type="molecule type" value="Genomic_DNA"/>
</dbReference>
<dbReference type="Proteomes" id="UP001356427">
    <property type="component" value="Unassembled WGS sequence"/>
</dbReference>
<feature type="chain" id="PRO_5042940974" description="Secreted protein" evidence="1">
    <location>
        <begin position="18"/>
        <end position="213"/>
    </location>
</feature>
<proteinExistence type="predicted"/>
<evidence type="ECO:0000256" key="1">
    <source>
        <dbReference type="SAM" id="SignalP"/>
    </source>
</evidence>
<sequence>MWNIAALVLVVAGSASCYTACRWKSLLLSVNLLYDQWRILLLSSSLCDCNTTDQMCTKDDQPWNSVPMLKKVAAEEPCSPVSQPLKSDIVPEQCCSVVHCDGSNICPAAVNPRAERVLSGWRPLLFLWCDRIHTKCLKSDGLRYPFIPRQAQVLSMIKVTKISKPDNKVNDQPILTLWLWNLVETTSHRRRFSHEQMCLFVTTATSVDQGKTR</sequence>
<comment type="caution">
    <text evidence="2">The sequence shown here is derived from an EMBL/GenBank/DDBJ whole genome shotgun (WGS) entry which is preliminary data.</text>
</comment>
<name>A0AAN8Q879_9TELE</name>
<protein>
    <recommendedName>
        <fullName evidence="4">Secreted protein</fullName>
    </recommendedName>
</protein>
<organism evidence="2 3">
    <name type="scientific">Coregonus suidteri</name>
    <dbReference type="NCBI Taxonomy" id="861788"/>
    <lineage>
        <taxon>Eukaryota</taxon>
        <taxon>Metazoa</taxon>
        <taxon>Chordata</taxon>
        <taxon>Craniata</taxon>
        <taxon>Vertebrata</taxon>
        <taxon>Euteleostomi</taxon>
        <taxon>Actinopterygii</taxon>
        <taxon>Neopterygii</taxon>
        <taxon>Teleostei</taxon>
        <taxon>Protacanthopterygii</taxon>
        <taxon>Salmoniformes</taxon>
        <taxon>Salmonidae</taxon>
        <taxon>Coregoninae</taxon>
        <taxon>Coregonus</taxon>
    </lineage>
</organism>
<dbReference type="AlphaFoldDB" id="A0AAN8Q879"/>
<reference evidence="2 3" key="1">
    <citation type="submission" date="2021-04" db="EMBL/GenBank/DDBJ databases">
        <authorList>
            <person name="De Guttry C."/>
            <person name="Zahm M."/>
            <person name="Klopp C."/>
            <person name="Cabau C."/>
            <person name="Louis A."/>
            <person name="Berthelot C."/>
            <person name="Parey E."/>
            <person name="Roest Crollius H."/>
            <person name="Montfort J."/>
            <person name="Robinson-Rechavi M."/>
            <person name="Bucao C."/>
            <person name="Bouchez O."/>
            <person name="Gislard M."/>
            <person name="Lluch J."/>
            <person name="Milhes M."/>
            <person name="Lampietro C."/>
            <person name="Lopez Roques C."/>
            <person name="Donnadieu C."/>
            <person name="Braasch I."/>
            <person name="Desvignes T."/>
            <person name="Postlethwait J."/>
            <person name="Bobe J."/>
            <person name="Wedekind C."/>
            <person name="Guiguen Y."/>
        </authorList>
    </citation>
    <scope>NUCLEOTIDE SEQUENCE [LARGE SCALE GENOMIC DNA]</scope>
    <source>
        <strain evidence="2">Cs_M1</strain>
        <tissue evidence="2">Blood</tissue>
    </source>
</reference>
<gene>
    <name evidence="2" type="ORF">J4Q44_G00342500</name>
</gene>